<proteinExistence type="predicted"/>
<gene>
    <name evidence="1" type="ORF">COR50_13625</name>
</gene>
<dbReference type="EMBL" id="CP023777">
    <property type="protein sequence ID" value="ATL48117.1"/>
    <property type="molecule type" value="Genomic_DNA"/>
</dbReference>
<name>A0A291QW00_9BACT</name>
<dbReference type="Proteomes" id="UP000220133">
    <property type="component" value="Chromosome"/>
</dbReference>
<evidence type="ECO:0000313" key="1">
    <source>
        <dbReference type="EMBL" id="ATL48117.1"/>
    </source>
</evidence>
<protein>
    <submittedName>
        <fullName evidence="1">Uncharacterized protein</fullName>
    </submittedName>
</protein>
<evidence type="ECO:0000313" key="2">
    <source>
        <dbReference type="Proteomes" id="UP000220133"/>
    </source>
</evidence>
<keyword evidence="2" id="KW-1185">Reference proteome</keyword>
<accession>A0A291QW00</accession>
<sequence length="624" mass="70986">MPILILTREIKTRKHYSSTFIDSKTGQRCGPFCITGSAKHLLSLALSKPLNLTLPMLKKYLWLLLFIALPLKAVHAQDDKKIKPRIATSDGFEEPQTGSARVILLKNGNTLFLNFSLKNGITVTLYGPDHKKKSQSGMEIEGFRQRALKNAELKGYFEADGNLLVFIEKQMGSELNLFRILISGTTGKKISETRIKTIENVSLMRLGVVEFSTMARSGFIVRKDPNSEYYAILTFNSFEKGNKRVHVSHYSPGNNLIRESFYDSPGKKFTFIDPVDLYVNKDHYVCLITYLFNTRRTGGKASAVGIAKLDAGDTDFHGSILEDSDDYTVKNVAMKLNSNNGSLYLVSRIDHRKKGKGAVNPNSNDLLRFRRTKLLVNIIDPDKMKSTGSFLVTQDLLNQYVNKYLGYKHAYGGEIQDFLINEDNSITLLYEELDRKVHHHSYQSSGGSTQGGMDTYSTRLGEIGISILDTRGKELDAYAVPKAQITEGSVYEFNLYNRNQTDWKFRRKITRDEVMGYYSYDALQLGGNQILIYNDYIKNFNNERTNYRSIKNVKYVSETNTLFAIYDGKNIDRQFLFGEPGKKNSNFINMEMISKNRDNTGFATMMVEKRGKKKVAKVLWVDFK</sequence>
<dbReference type="KEGG" id="cbae:COR50_13625"/>
<dbReference type="AlphaFoldDB" id="A0A291QW00"/>
<organism evidence="1 2">
    <name type="scientific">Chitinophaga caeni</name>
    <dbReference type="NCBI Taxonomy" id="2029983"/>
    <lineage>
        <taxon>Bacteria</taxon>
        <taxon>Pseudomonadati</taxon>
        <taxon>Bacteroidota</taxon>
        <taxon>Chitinophagia</taxon>
        <taxon>Chitinophagales</taxon>
        <taxon>Chitinophagaceae</taxon>
        <taxon>Chitinophaga</taxon>
    </lineage>
</organism>
<reference evidence="1 2" key="1">
    <citation type="submission" date="2017-10" db="EMBL/GenBank/DDBJ databases">
        <title>Paenichitinophaga pekingensis gen. nov., sp. nov., isolated from activated sludge.</title>
        <authorList>
            <person name="Jin D."/>
            <person name="Kong X."/>
            <person name="Deng Y."/>
            <person name="Bai Z."/>
        </authorList>
    </citation>
    <scope>NUCLEOTIDE SEQUENCE [LARGE SCALE GENOMIC DNA]</scope>
    <source>
        <strain evidence="1 2">13</strain>
    </source>
</reference>